<dbReference type="PANTHER" id="PTHR41700">
    <property type="entry name" value="GCN5-RELATED N-ACETYLTRANSFERASE"/>
    <property type="match status" value="1"/>
</dbReference>
<dbReference type="Gene3D" id="3.40.630.30">
    <property type="match status" value="1"/>
</dbReference>
<dbReference type="InterPro" id="IPR038764">
    <property type="entry name" value="GNAT_N_AcTrfase_prd"/>
</dbReference>
<dbReference type="PANTHER" id="PTHR41700:SF1">
    <property type="entry name" value="N-ACETYLTRANSFERASE DOMAIN-CONTAINING PROTEIN"/>
    <property type="match status" value="1"/>
</dbReference>
<keyword evidence="2" id="KW-0808">Transferase</keyword>
<reference evidence="2 3" key="1">
    <citation type="submission" date="2019-05" db="EMBL/GenBank/DDBJ databases">
        <title>We sequenced the genome of Paenibacillus hemerocallicola KCTC 33185 for further insight into its adaptation and study the phylogeny of Paenibacillus.</title>
        <authorList>
            <person name="Narsing Rao M.P."/>
        </authorList>
    </citation>
    <scope>NUCLEOTIDE SEQUENCE [LARGE SCALE GENOMIC DNA]</scope>
    <source>
        <strain evidence="2 3">KCTC 33185</strain>
    </source>
</reference>
<dbReference type="GO" id="GO:0016747">
    <property type="term" value="F:acyltransferase activity, transferring groups other than amino-acyl groups"/>
    <property type="evidence" value="ECO:0007669"/>
    <property type="project" value="InterPro"/>
</dbReference>
<accession>A0A5C4TFG9</accession>
<protein>
    <submittedName>
        <fullName evidence="2">GNAT family N-acetyltransferase</fullName>
    </submittedName>
</protein>
<dbReference type="OrthoDB" id="9797990at2"/>
<evidence type="ECO:0000259" key="1">
    <source>
        <dbReference type="PROSITE" id="PS51186"/>
    </source>
</evidence>
<dbReference type="Pfam" id="PF00583">
    <property type="entry name" value="Acetyltransf_1"/>
    <property type="match status" value="1"/>
</dbReference>
<dbReference type="PROSITE" id="PS51186">
    <property type="entry name" value="GNAT"/>
    <property type="match status" value="1"/>
</dbReference>
<comment type="caution">
    <text evidence="2">The sequence shown here is derived from an EMBL/GenBank/DDBJ whole genome shotgun (WGS) entry which is preliminary data.</text>
</comment>
<dbReference type="CDD" id="cd04301">
    <property type="entry name" value="NAT_SF"/>
    <property type="match status" value="1"/>
</dbReference>
<dbReference type="InterPro" id="IPR000182">
    <property type="entry name" value="GNAT_dom"/>
</dbReference>
<dbReference type="InterPro" id="IPR016181">
    <property type="entry name" value="Acyl_CoA_acyltransferase"/>
</dbReference>
<feature type="domain" description="N-acetyltransferase" evidence="1">
    <location>
        <begin position="3"/>
        <end position="162"/>
    </location>
</feature>
<organism evidence="2 3">
    <name type="scientific">Paenibacillus hemerocallicola</name>
    <dbReference type="NCBI Taxonomy" id="1172614"/>
    <lineage>
        <taxon>Bacteria</taxon>
        <taxon>Bacillati</taxon>
        <taxon>Bacillota</taxon>
        <taxon>Bacilli</taxon>
        <taxon>Bacillales</taxon>
        <taxon>Paenibacillaceae</taxon>
        <taxon>Paenibacillus</taxon>
    </lineage>
</organism>
<keyword evidence="3" id="KW-1185">Reference proteome</keyword>
<evidence type="ECO:0000313" key="2">
    <source>
        <dbReference type="EMBL" id="TNJ67735.1"/>
    </source>
</evidence>
<gene>
    <name evidence="2" type="ORF">FE784_02980</name>
</gene>
<proteinExistence type="predicted"/>
<dbReference type="AlphaFoldDB" id="A0A5C4TFG9"/>
<name>A0A5C4TFG9_9BACL</name>
<dbReference type="SUPFAM" id="SSF55729">
    <property type="entry name" value="Acyl-CoA N-acyltransferases (Nat)"/>
    <property type="match status" value="1"/>
</dbReference>
<dbReference type="EMBL" id="VDCQ01000003">
    <property type="protein sequence ID" value="TNJ67735.1"/>
    <property type="molecule type" value="Genomic_DNA"/>
</dbReference>
<dbReference type="Proteomes" id="UP000307943">
    <property type="component" value="Unassembled WGS sequence"/>
</dbReference>
<sequence length="273" mass="30819">MTIVCEIVKEVETMNQIVRLQKEVWGTDAVTSMPQMIAAVHHGGVVIAAFDDGKVVGFCYGFPGVKDGAAYIVSHMMAIHPDYRDSGLGQRLKELQRSWALASGYDKVVWTFDPLETRNANLNLNKLGGTAKVYIENYYGELDDPSNGSMPTDRFLVEWELRSPRCENAISGKTPDVPRWSTYASLFDWELEGEFPRPVAASSGPTSDACLVPVPKAIRDMKTKNPELAKLWRFELRRQLTRSLADGYCVVGLWRTEQPVHYYVLEHAERFVR</sequence>
<evidence type="ECO:0000313" key="3">
    <source>
        <dbReference type="Proteomes" id="UP000307943"/>
    </source>
</evidence>